<dbReference type="PANTHER" id="PTHR45726">
    <property type="entry name" value="LEUKOTRIENE A-4 HYDROLASE"/>
    <property type="match status" value="1"/>
</dbReference>
<dbReference type="PANTHER" id="PTHR45726:SF3">
    <property type="entry name" value="LEUKOTRIENE A-4 HYDROLASE"/>
    <property type="match status" value="1"/>
</dbReference>
<dbReference type="AlphaFoldDB" id="A0A6J1QTL4"/>
<feature type="domain" description="Aminopeptidase N-like N-terminal" evidence="1">
    <location>
        <begin position="11"/>
        <end position="115"/>
    </location>
</feature>
<keyword evidence="2" id="KW-1185">Reference proteome</keyword>
<dbReference type="RefSeq" id="XP_024885849.1">
    <property type="nucleotide sequence ID" value="XM_025030081.1"/>
</dbReference>
<dbReference type="Gene3D" id="2.60.40.1730">
    <property type="entry name" value="tricorn interacting facor f3 domain"/>
    <property type="match status" value="1"/>
</dbReference>
<accession>A0A6J1QTL4</accession>
<organism evidence="2 3">
    <name type="scientific">Temnothorax curvispinosus</name>
    <dbReference type="NCBI Taxonomy" id="300111"/>
    <lineage>
        <taxon>Eukaryota</taxon>
        <taxon>Metazoa</taxon>
        <taxon>Ecdysozoa</taxon>
        <taxon>Arthropoda</taxon>
        <taxon>Hexapoda</taxon>
        <taxon>Insecta</taxon>
        <taxon>Pterygota</taxon>
        <taxon>Neoptera</taxon>
        <taxon>Endopterygota</taxon>
        <taxon>Hymenoptera</taxon>
        <taxon>Apocrita</taxon>
        <taxon>Aculeata</taxon>
        <taxon>Formicoidea</taxon>
        <taxon>Formicidae</taxon>
        <taxon>Myrmicinae</taxon>
        <taxon>Temnothorax</taxon>
    </lineage>
</organism>
<evidence type="ECO:0000313" key="2">
    <source>
        <dbReference type="Proteomes" id="UP000504618"/>
    </source>
</evidence>
<dbReference type="OrthoDB" id="79562at2759"/>
<name>A0A6J1QTL4_9HYME</name>
<dbReference type="GeneID" id="112463607"/>
<dbReference type="Proteomes" id="UP000504618">
    <property type="component" value="Unplaced"/>
</dbReference>
<sequence length="188" mass="21639">MLPKTVSTTCNSICCIQIEYQTNPSSLALYWLTPEQTADGKHHFLLSNNKLIHARTWFPCQDTPSVKFTYSAKISVPKHFTVLMSAHLENEPKENPEDSTLNVYEFRQMHPVPSYAVVIAVGSLEKRSIIFKKSNIFAESKFINESFENMFRVMNMINKMMANAINMCGTYTWGRKIHKYMVAKMLIT</sequence>
<proteinExistence type="predicted"/>
<reference evidence="3" key="1">
    <citation type="submission" date="2025-08" db="UniProtKB">
        <authorList>
            <consortium name="RefSeq"/>
        </authorList>
    </citation>
    <scope>IDENTIFICATION</scope>
    <source>
        <tissue evidence="3">Whole body</tissue>
    </source>
</reference>
<dbReference type="SUPFAM" id="SSF63737">
    <property type="entry name" value="Leukotriene A4 hydrolase N-terminal domain"/>
    <property type="match status" value="1"/>
</dbReference>
<dbReference type="GO" id="GO:0004301">
    <property type="term" value="F:epoxide hydrolase activity"/>
    <property type="evidence" value="ECO:0007669"/>
    <property type="project" value="TreeGrafter"/>
</dbReference>
<gene>
    <name evidence="3" type="primary">LOC112463607</name>
</gene>
<dbReference type="GO" id="GO:0005829">
    <property type="term" value="C:cytosol"/>
    <property type="evidence" value="ECO:0007669"/>
    <property type="project" value="TreeGrafter"/>
</dbReference>
<evidence type="ECO:0000313" key="3">
    <source>
        <dbReference type="RefSeq" id="XP_024885849.1"/>
    </source>
</evidence>
<dbReference type="GO" id="GO:0004177">
    <property type="term" value="F:aminopeptidase activity"/>
    <property type="evidence" value="ECO:0007669"/>
    <property type="project" value="TreeGrafter"/>
</dbReference>
<evidence type="ECO:0000259" key="1">
    <source>
        <dbReference type="Pfam" id="PF17900"/>
    </source>
</evidence>
<dbReference type="GO" id="GO:0043171">
    <property type="term" value="P:peptide catabolic process"/>
    <property type="evidence" value="ECO:0007669"/>
    <property type="project" value="TreeGrafter"/>
</dbReference>
<dbReference type="InterPro" id="IPR034015">
    <property type="entry name" value="M1_LTA4H"/>
</dbReference>
<dbReference type="InterPro" id="IPR042097">
    <property type="entry name" value="Aminopeptidase_N-like_N_sf"/>
</dbReference>
<dbReference type="InterPro" id="IPR045357">
    <property type="entry name" value="Aminopeptidase_N-like_N"/>
</dbReference>
<protein>
    <submittedName>
        <fullName evidence="3">Leukotriene A-4 hydrolase-like</fullName>
    </submittedName>
</protein>
<dbReference type="Pfam" id="PF17900">
    <property type="entry name" value="Peptidase_M1_N"/>
    <property type="match status" value="1"/>
</dbReference>